<keyword evidence="5 17" id="KW-0808">Transferase</keyword>
<name>A0A1G1Y5R5_9BACT</name>
<dbReference type="GO" id="GO:0009252">
    <property type="term" value="P:peptidoglycan biosynthetic process"/>
    <property type="evidence" value="ECO:0007669"/>
    <property type="project" value="UniProtKB-KW"/>
</dbReference>
<evidence type="ECO:0000259" key="16">
    <source>
        <dbReference type="Pfam" id="PF00275"/>
    </source>
</evidence>
<sequence length="433" mass="48095">MSTYVITGGKKLHGSVVTNTSKNAAVSLLFAALLNRGTTKLEQLPKIEEVSRIIEVLESIGVKVTWQGRSVILRPPKKFNLAKINYAAAIRTRSVLFLLSTIIHFQKKFRVPQPGGCRLGKRTVTPHLYALENFGVAIKTTRKHYEVSHRGLQPASNLVLYESGDTVTENAIMAAALVPGKTVIKFASANYMVQDLCFFLQKLGVRIEGVGTTTLTIYGRHEIKQDVAYRLSEDPIESMLFIAIAATTNSTITITRCPIQFLELELLKLEKMGFNYKILKRYTAHNGITELVDIKTLPSTLVALEEKIEPRPFPGLNIDNLPFFAPIATQAKGRTFIFDWVYEERAIYFTELKKLGAEVTLVDPHRVFIDGPTKLKGNEVICPPALRPATVIMVAMLAAEGESVLRNVYSIERGYADLCGRLSKLGAKIKSIT</sequence>
<dbReference type="InterPro" id="IPR001986">
    <property type="entry name" value="Enolpyruvate_Tfrase_dom"/>
</dbReference>
<dbReference type="GO" id="GO:0008760">
    <property type="term" value="F:UDP-N-acetylglucosamine 1-carboxyvinyltransferase activity"/>
    <property type="evidence" value="ECO:0007669"/>
    <property type="project" value="UniProtKB-EC"/>
</dbReference>
<dbReference type="InterPro" id="IPR050068">
    <property type="entry name" value="MurA_subfamily"/>
</dbReference>
<evidence type="ECO:0000256" key="9">
    <source>
        <dbReference type="ARBA" id="ARBA00023316"/>
    </source>
</evidence>
<comment type="caution">
    <text evidence="17">The sequence shown here is derived from an EMBL/GenBank/DDBJ whole genome shotgun (WGS) entry which is preliminary data.</text>
</comment>
<gene>
    <name evidence="17" type="ORF">A2840_00150</name>
</gene>
<evidence type="ECO:0000256" key="15">
    <source>
        <dbReference type="ARBA" id="ARBA00047527"/>
    </source>
</evidence>
<evidence type="ECO:0000256" key="6">
    <source>
        <dbReference type="ARBA" id="ARBA00022960"/>
    </source>
</evidence>
<evidence type="ECO:0000256" key="1">
    <source>
        <dbReference type="ARBA" id="ARBA00004496"/>
    </source>
</evidence>
<dbReference type="NCBIfam" id="NF006873">
    <property type="entry name" value="PRK09369.1"/>
    <property type="match status" value="1"/>
</dbReference>
<protein>
    <recommendedName>
        <fullName evidence="12">UDP-N-acetylglucosamine 1-carboxyvinyltransferase</fullName>
        <ecNumber evidence="11">2.5.1.7</ecNumber>
    </recommendedName>
    <alternativeName>
        <fullName evidence="13">Enoylpyruvate transferase</fullName>
    </alternativeName>
    <alternativeName>
        <fullName evidence="14">UDP-N-acetylglucosamine enolpyruvyl transferase</fullName>
    </alternativeName>
</protein>
<evidence type="ECO:0000256" key="3">
    <source>
        <dbReference type="ARBA" id="ARBA00022490"/>
    </source>
</evidence>
<evidence type="ECO:0000256" key="2">
    <source>
        <dbReference type="ARBA" id="ARBA00004752"/>
    </source>
</evidence>
<dbReference type="AlphaFoldDB" id="A0A1G1Y5R5"/>
<evidence type="ECO:0000256" key="4">
    <source>
        <dbReference type="ARBA" id="ARBA00022618"/>
    </source>
</evidence>
<dbReference type="InterPro" id="IPR036968">
    <property type="entry name" value="Enolpyruvate_Tfrase_sf"/>
</dbReference>
<dbReference type="PANTHER" id="PTHR43783:SF1">
    <property type="entry name" value="UDP-N-ACETYLGLUCOSAMINE 1-CARBOXYVINYLTRANSFERASE"/>
    <property type="match status" value="1"/>
</dbReference>
<comment type="subcellular location">
    <subcellularLocation>
        <location evidence="1">Cytoplasm</location>
    </subcellularLocation>
</comment>
<keyword evidence="3" id="KW-0963">Cytoplasm</keyword>
<keyword evidence="8" id="KW-0131">Cell cycle</keyword>
<evidence type="ECO:0000256" key="13">
    <source>
        <dbReference type="ARBA" id="ARBA00042443"/>
    </source>
</evidence>
<reference evidence="17 18" key="1">
    <citation type="journal article" date="2016" name="Nat. Commun.">
        <title>Thousands of microbial genomes shed light on interconnected biogeochemical processes in an aquifer system.</title>
        <authorList>
            <person name="Anantharaman K."/>
            <person name="Brown C.T."/>
            <person name="Hug L.A."/>
            <person name="Sharon I."/>
            <person name="Castelle C.J."/>
            <person name="Probst A.J."/>
            <person name="Thomas B.C."/>
            <person name="Singh A."/>
            <person name="Wilkins M.J."/>
            <person name="Karaoz U."/>
            <person name="Brodie E.L."/>
            <person name="Williams K.H."/>
            <person name="Hubbard S.S."/>
            <person name="Banfield J.F."/>
        </authorList>
    </citation>
    <scope>NUCLEOTIDE SEQUENCE [LARGE SCALE GENOMIC DNA]</scope>
</reference>
<proteinExistence type="inferred from homology"/>
<dbReference type="GO" id="GO:0005737">
    <property type="term" value="C:cytoplasm"/>
    <property type="evidence" value="ECO:0007669"/>
    <property type="project" value="UniProtKB-SubCell"/>
</dbReference>
<dbReference type="EC" id="2.5.1.7" evidence="11"/>
<accession>A0A1G1Y5R5</accession>
<comment type="similarity">
    <text evidence="10">Belongs to the EPSP synthase family. MurA subfamily.</text>
</comment>
<evidence type="ECO:0000256" key="8">
    <source>
        <dbReference type="ARBA" id="ARBA00023306"/>
    </source>
</evidence>
<evidence type="ECO:0000313" key="17">
    <source>
        <dbReference type="EMBL" id="OGY47683.1"/>
    </source>
</evidence>
<keyword evidence="6" id="KW-0133">Cell shape</keyword>
<dbReference type="SUPFAM" id="SSF55205">
    <property type="entry name" value="EPT/RTPC-like"/>
    <property type="match status" value="1"/>
</dbReference>
<comment type="pathway">
    <text evidence="2">Cell wall biogenesis; peptidoglycan biosynthesis.</text>
</comment>
<keyword evidence="4" id="KW-0132">Cell division</keyword>
<dbReference type="InterPro" id="IPR013792">
    <property type="entry name" value="RNA3'P_cycl/enolpyr_Trfase_a/b"/>
</dbReference>
<dbReference type="GO" id="GO:0071555">
    <property type="term" value="P:cell wall organization"/>
    <property type="evidence" value="ECO:0007669"/>
    <property type="project" value="UniProtKB-KW"/>
</dbReference>
<evidence type="ECO:0000256" key="5">
    <source>
        <dbReference type="ARBA" id="ARBA00022679"/>
    </source>
</evidence>
<evidence type="ECO:0000313" key="18">
    <source>
        <dbReference type="Proteomes" id="UP000178385"/>
    </source>
</evidence>
<dbReference type="Pfam" id="PF00275">
    <property type="entry name" value="EPSP_synthase"/>
    <property type="match status" value="1"/>
</dbReference>
<comment type="catalytic activity">
    <reaction evidence="15">
        <text>phosphoenolpyruvate + UDP-N-acetyl-alpha-D-glucosamine = UDP-N-acetyl-3-O-(1-carboxyvinyl)-alpha-D-glucosamine + phosphate</text>
        <dbReference type="Rhea" id="RHEA:18681"/>
        <dbReference type="ChEBI" id="CHEBI:43474"/>
        <dbReference type="ChEBI" id="CHEBI:57705"/>
        <dbReference type="ChEBI" id="CHEBI:58702"/>
        <dbReference type="ChEBI" id="CHEBI:68483"/>
        <dbReference type="EC" id="2.5.1.7"/>
    </reaction>
</comment>
<feature type="domain" description="Enolpyruvate transferase" evidence="16">
    <location>
        <begin position="7"/>
        <end position="419"/>
    </location>
</feature>
<organism evidence="17 18">
    <name type="scientific">Candidatus Buchananbacteria bacterium RIFCSPHIGHO2_01_FULL_47_11b</name>
    <dbReference type="NCBI Taxonomy" id="1797537"/>
    <lineage>
        <taxon>Bacteria</taxon>
        <taxon>Candidatus Buchananiibacteriota</taxon>
    </lineage>
</organism>
<evidence type="ECO:0000256" key="7">
    <source>
        <dbReference type="ARBA" id="ARBA00022984"/>
    </source>
</evidence>
<dbReference type="Gene3D" id="3.65.10.10">
    <property type="entry name" value="Enolpyruvate transferase domain"/>
    <property type="match status" value="2"/>
</dbReference>
<keyword evidence="9" id="KW-0961">Cell wall biogenesis/degradation</keyword>
<dbReference type="EMBL" id="MHIG01000010">
    <property type="protein sequence ID" value="OGY47683.1"/>
    <property type="molecule type" value="Genomic_DNA"/>
</dbReference>
<dbReference type="PANTHER" id="PTHR43783">
    <property type="entry name" value="UDP-N-ACETYLGLUCOSAMINE 1-CARBOXYVINYLTRANSFERASE"/>
    <property type="match status" value="1"/>
</dbReference>
<evidence type="ECO:0000256" key="11">
    <source>
        <dbReference type="ARBA" id="ARBA00039108"/>
    </source>
</evidence>
<evidence type="ECO:0000256" key="10">
    <source>
        <dbReference type="ARBA" id="ARBA00038367"/>
    </source>
</evidence>
<evidence type="ECO:0000256" key="12">
    <source>
        <dbReference type="ARBA" id="ARBA00039754"/>
    </source>
</evidence>
<dbReference type="Proteomes" id="UP000178385">
    <property type="component" value="Unassembled WGS sequence"/>
</dbReference>
<dbReference type="GO" id="GO:0008360">
    <property type="term" value="P:regulation of cell shape"/>
    <property type="evidence" value="ECO:0007669"/>
    <property type="project" value="UniProtKB-KW"/>
</dbReference>
<dbReference type="GO" id="GO:0051301">
    <property type="term" value="P:cell division"/>
    <property type="evidence" value="ECO:0007669"/>
    <property type="project" value="UniProtKB-KW"/>
</dbReference>
<keyword evidence="7" id="KW-0573">Peptidoglycan synthesis</keyword>
<evidence type="ECO:0000256" key="14">
    <source>
        <dbReference type="ARBA" id="ARBA00042842"/>
    </source>
</evidence>